<dbReference type="InterPro" id="IPR014710">
    <property type="entry name" value="RmlC-like_jellyroll"/>
</dbReference>
<comment type="caution">
    <text evidence="1">The sequence shown here is derived from an EMBL/GenBank/DDBJ whole genome shotgun (WGS) entry which is preliminary data.</text>
</comment>
<protein>
    <recommendedName>
        <fullName evidence="3">Cupin domain-containing protein</fullName>
    </recommendedName>
</protein>
<sequence length="162" mass="17105">MFRRVFLDAPRPFYRGAVDRRRSVEEGHMGGQLTMTARPGGACAAPTATGREIVIPPGGCTGWHFHRVRLDAVVIAGTLTRVLHDRTVEVHTAGTTFVEPAGIGHIHLGHNLGTEPVVLHVTPALPVGTPFAIPTPAPAGATQAACRSHKPSYLSADPVEAS</sequence>
<dbReference type="EMBL" id="BNEC01000005">
    <property type="protein sequence ID" value="GHI71284.1"/>
    <property type="molecule type" value="Genomic_DNA"/>
</dbReference>
<keyword evidence="2" id="KW-1185">Reference proteome</keyword>
<dbReference type="Gene3D" id="2.60.120.10">
    <property type="entry name" value="Jelly Rolls"/>
    <property type="match status" value="1"/>
</dbReference>
<name>A0ABQ3ST31_9ACTN</name>
<evidence type="ECO:0000313" key="1">
    <source>
        <dbReference type="EMBL" id="GHI71284.1"/>
    </source>
</evidence>
<proteinExistence type="predicted"/>
<organism evidence="1 2">
    <name type="scientific">Streptomyces nojiriensis</name>
    <dbReference type="NCBI Taxonomy" id="66374"/>
    <lineage>
        <taxon>Bacteria</taxon>
        <taxon>Bacillati</taxon>
        <taxon>Actinomycetota</taxon>
        <taxon>Actinomycetes</taxon>
        <taxon>Kitasatosporales</taxon>
        <taxon>Streptomycetaceae</taxon>
        <taxon>Streptomyces</taxon>
    </lineage>
</organism>
<dbReference type="Proteomes" id="UP000613974">
    <property type="component" value="Unassembled WGS sequence"/>
</dbReference>
<evidence type="ECO:0008006" key="3">
    <source>
        <dbReference type="Google" id="ProtNLM"/>
    </source>
</evidence>
<reference evidence="2" key="1">
    <citation type="submission" date="2023-07" db="EMBL/GenBank/DDBJ databases">
        <title>Whole genome shotgun sequence of Streptomyces nojiriensis NBRC 13794.</title>
        <authorList>
            <person name="Komaki H."/>
            <person name="Tamura T."/>
        </authorList>
    </citation>
    <scope>NUCLEOTIDE SEQUENCE [LARGE SCALE GENOMIC DNA]</scope>
    <source>
        <strain evidence="2">NBRC 13794</strain>
    </source>
</reference>
<gene>
    <name evidence="1" type="ORF">Snoj_52020</name>
</gene>
<accession>A0ABQ3ST31</accession>
<dbReference type="SUPFAM" id="SSF51182">
    <property type="entry name" value="RmlC-like cupins"/>
    <property type="match status" value="1"/>
</dbReference>
<evidence type="ECO:0000313" key="2">
    <source>
        <dbReference type="Proteomes" id="UP000613974"/>
    </source>
</evidence>
<dbReference type="InterPro" id="IPR011051">
    <property type="entry name" value="RmlC_Cupin_sf"/>
</dbReference>